<dbReference type="PROSITE" id="PS51353">
    <property type="entry name" value="ARSC"/>
    <property type="match status" value="1"/>
</dbReference>
<dbReference type="InterPro" id="IPR006660">
    <property type="entry name" value="Arsenate_reductase-like"/>
</dbReference>
<evidence type="ECO:0000256" key="2">
    <source>
        <dbReference type="PROSITE-ProRule" id="PRU01282"/>
    </source>
</evidence>
<keyword evidence="4" id="KW-1185">Reference proteome</keyword>
<protein>
    <submittedName>
        <fullName evidence="3">Arsenate reductase</fullName>
    </submittedName>
</protein>
<gene>
    <name evidence="3" type="ORF">SAMN05443431_10334</name>
</gene>
<dbReference type="RefSeq" id="WP_090838421.1">
    <property type="nucleotide sequence ID" value="NZ_CANKYB010000002.1"/>
</dbReference>
<evidence type="ECO:0000313" key="3">
    <source>
        <dbReference type="EMBL" id="SFI92785.1"/>
    </source>
</evidence>
<evidence type="ECO:0000256" key="1">
    <source>
        <dbReference type="ARBA" id="ARBA00007198"/>
    </source>
</evidence>
<sequence length="126" mass="14639">MIVIYHNPESTGSNACLEILETHKNDSQVIKYQDKPLDKIKFTKIIKLLNIKPEELIRKESKTWIDNFKPLVDEGHKFNDDSLIDIMIEYQDIIERPIIINGEKAVIGDPPKRIFDIVQQENAPLK</sequence>
<evidence type="ECO:0000313" key="4">
    <source>
        <dbReference type="Proteomes" id="UP000199559"/>
    </source>
</evidence>
<reference evidence="4" key="1">
    <citation type="submission" date="2016-10" db="EMBL/GenBank/DDBJ databases">
        <authorList>
            <person name="Varghese N."/>
            <person name="Submissions S."/>
        </authorList>
    </citation>
    <scope>NUCLEOTIDE SEQUENCE [LARGE SCALE GENOMIC DNA]</scope>
    <source>
        <strain evidence="4">DSM 28881</strain>
    </source>
</reference>
<dbReference type="Gene3D" id="3.40.30.10">
    <property type="entry name" value="Glutaredoxin"/>
    <property type="match status" value="1"/>
</dbReference>
<organism evidence="3 4">
    <name type="scientific">Olleya namhaensis</name>
    <dbReference type="NCBI Taxonomy" id="1144750"/>
    <lineage>
        <taxon>Bacteria</taxon>
        <taxon>Pseudomonadati</taxon>
        <taxon>Bacteroidota</taxon>
        <taxon>Flavobacteriia</taxon>
        <taxon>Flavobacteriales</taxon>
        <taxon>Flavobacteriaceae</taxon>
    </lineage>
</organism>
<dbReference type="EMBL" id="FORM01000003">
    <property type="protein sequence ID" value="SFI92785.1"/>
    <property type="molecule type" value="Genomic_DNA"/>
</dbReference>
<dbReference type="Pfam" id="PF03960">
    <property type="entry name" value="ArsC"/>
    <property type="match status" value="1"/>
</dbReference>
<comment type="similarity">
    <text evidence="1 2">Belongs to the ArsC family.</text>
</comment>
<dbReference type="STRING" id="1144750.SAMN05443431_10334"/>
<dbReference type="SUPFAM" id="SSF52833">
    <property type="entry name" value="Thioredoxin-like"/>
    <property type="match status" value="1"/>
</dbReference>
<dbReference type="PANTHER" id="PTHR30041:SF4">
    <property type="entry name" value="ARSENATE REDUCTASE"/>
    <property type="match status" value="1"/>
</dbReference>
<dbReference type="PANTHER" id="PTHR30041">
    <property type="entry name" value="ARSENATE REDUCTASE"/>
    <property type="match status" value="1"/>
</dbReference>
<dbReference type="AlphaFoldDB" id="A0A1I3M7R5"/>
<proteinExistence type="inferred from homology"/>
<name>A0A1I3M7R5_9FLAO</name>
<accession>A0A1I3M7R5</accession>
<dbReference type="Proteomes" id="UP000199559">
    <property type="component" value="Unassembled WGS sequence"/>
</dbReference>
<dbReference type="InterPro" id="IPR036249">
    <property type="entry name" value="Thioredoxin-like_sf"/>
</dbReference>